<protein>
    <submittedName>
        <fullName evidence="1">Uncharacterized protein</fullName>
    </submittedName>
</protein>
<accession>A0A653EUQ8</accession>
<dbReference type="EMBL" id="LR589114">
    <property type="protein sequence ID" value="VTP01275.1"/>
    <property type="molecule type" value="Genomic_DNA"/>
</dbReference>
<sequence length="45" mass="4994">MVMDEIAKQFNNYRSVRPVALRINSCPSSEMRPLPGGQATTLDKA</sequence>
<proteinExistence type="predicted"/>
<gene>
    <name evidence="1" type="ORF">BIN_B_03968</name>
</gene>
<reference evidence="1" key="1">
    <citation type="submission" date="2019-05" db="EMBL/GenBank/DDBJ databases">
        <authorList>
            <person name="Naeem R."/>
            <person name="Antony C."/>
            <person name="Guan Q."/>
        </authorList>
    </citation>
    <scope>NUCLEOTIDE SEQUENCE</scope>
    <source>
        <strain evidence="1">2</strain>
    </source>
</reference>
<dbReference type="AlphaFoldDB" id="A0A653EUQ8"/>
<evidence type="ECO:0000313" key="1">
    <source>
        <dbReference type="EMBL" id="VTP01275.1"/>
    </source>
</evidence>
<organism evidence="1">
    <name type="scientific">Mycobacterium riyadhense</name>
    <dbReference type="NCBI Taxonomy" id="486698"/>
    <lineage>
        <taxon>Bacteria</taxon>
        <taxon>Bacillati</taxon>
        <taxon>Actinomycetota</taxon>
        <taxon>Actinomycetes</taxon>
        <taxon>Mycobacteriales</taxon>
        <taxon>Mycobacteriaceae</taxon>
        <taxon>Mycobacterium</taxon>
    </lineage>
</organism>
<name>A0A653EUQ8_9MYCO</name>